<dbReference type="PANTHER" id="PTHR46401">
    <property type="entry name" value="GLYCOSYLTRANSFERASE WBBK-RELATED"/>
    <property type="match status" value="1"/>
</dbReference>
<dbReference type="Gene3D" id="3.40.50.2000">
    <property type="entry name" value="Glycogen Phosphorylase B"/>
    <property type="match status" value="1"/>
</dbReference>
<sequence length="314" mass="35905">MSNNGRILYITHDSHAPSGGVKTIYSHVSHLVKNGYPAFVVHNQAGFKLPWFECNVPILYADKDFQISPKDIIVIPEDYGAALEALRNINVKKYIFCQNHFYIFKGLQRDNTWADLGISDVFCSSEIISKFLQSIFDYDEVPVIHYAIHLELFKPRKKILQIAYMPRKRPAELDFIRNLFNRLYKQYKKVPWICIDKVNEAKVAEILSESAIFLSTSLYEGFGLPPIEAMACGCVVVGFHGSGGLEYASSDNGYWCEEGNIIECAKTLGHVVSIIHNNDEKVNNVRNQALKKAGEYTFDRQEKELLDFWSKVYK</sequence>
<keyword evidence="1" id="KW-0808">Transferase</keyword>
<dbReference type="PANTHER" id="PTHR46401:SF2">
    <property type="entry name" value="GLYCOSYLTRANSFERASE WBBK-RELATED"/>
    <property type="match status" value="1"/>
</dbReference>
<proteinExistence type="predicted"/>
<organism evidence="3">
    <name type="scientific">marine sediment metagenome</name>
    <dbReference type="NCBI Taxonomy" id="412755"/>
    <lineage>
        <taxon>unclassified sequences</taxon>
        <taxon>metagenomes</taxon>
        <taxon>ecological metagenomes</taxon>
    </lineage>
</organism>
<dbReference type="SUPFAM" id="SSF53756">
    <property type="entry name" value="UDP-Glycosyltransferase/glycogen phosphorylase"/>
    <property type="match status" value="1"/>
</dbReference>
<evidence type="ECO:0000313" key="3">
    <source>
        <dbReference type="EMBL" id="KKM70626.1"/>
    </source>
</evidence>
<evidence type="ECO:0000256" key="1">
    <source>
        <dbReference type="ARBA" id="ARBA00022679"/>
    </source>
</evidence>
<comment type="caution">
    <text evidence="3">The sequence shown here is derived from an EMBL/GenBank/DDBJ whole genome shotgun (WGS) entry which is preliminary data.</text>
</comment>
<reference evidence="3" key="1">
    <citation type="journal article" date="2015" name="Nature">
        <title>Complex archaea that bridge the gap between prokaryotes and eukaryotes.</title>
        <authorList>
            <person name="Spang A."/>
            <person name="Saw J.H."/>
            <person name="Jorgensen S.L."/>
            <person name="Zaremba-Niedzwiedzka K."/>
            <person name="Martijn J."/>
            <person name="Lind A.E."/>
            <person name="van Eijk R."/>
            <person name="Schleper C."/>
            <person name="Guy L."/>
            <person name="Ettema T.J."/>
        </authorList>
    </citation>
    <scope>NUCLEOTIDE SEQUENCE</scope>
</reference>
<protein>
    <recommendedName>
        <fullName evidence="2">Glycosyl transferase family 1 domain-containing protein</fullName>
    </recommendedName>
</protein>
<name>A0A0F9K7H1_9ZZZZ</name>
<dbReference type="CDD" id="cd03801">
    <property type="entry name" value="GT4_PimA-like"/>
    <property type="match status" value="1"/>
</dbReference>
<dbReference type="GO" id="GO:0016757">
    <property type="term" value="F:glycosyltransferase activity"/>
    <property type="evidence" value="ECO:0007669"/>
    <property type="project" value="InterPro"/>
</dbReference>
<dbReference type="AlphaFoldDB" id="A0A0F9K7H1"/>
<feature type="domain" description="Glycosyl transferase family 1" evidence="2">
    <location>
        <begin position="196"/>
        <end position="272"/>
    </location>
</feature>
<dbReference type="InterPro" id="IPR001296">
    <property type="entry name" value="Glyco_trans_1"/>
</dbReference>
<dbReference type="GO" id="GO:0009103">
    <property type="term" value="P:lipopolysaccharide biosynthetic process"/>
    <property type="evidence" value="ECO:0007669"/>
    <property type="project" value="TreeGrafter"/>
</dbReference>
<dbReference type="EMBL" id="LAZR01009781">
    <property type="protein sequence ID" value="KKM70626.1"/>
    <property type="molecule type" value="Genomic_DNA"/>
</dbReference>
<evidence type="ECO:0000259" key="2">
    <source>
        <dbReference type="Pfam" id="PF00534"/>
    </source>
</evidence>
<accession>A0A0F9K7H1</accession>
<gene>
    <name evidence="3" type="ORF">LCGC14_1438850</name>
</gene>
<dbReference type="Pfam" id="PF00534">
    <property type="entry name" value="Glycos_transf_1"/>
    <property type="match status" value="1"/>
</dbReference>